<dbReference type="EMBL" id="UINC01001544">
    <property type="protein sequence ID" value="SUZ83286.1"/>
    <property type="molecule type" value="Genomic_DNA"/>
</dbReference>
<dbReference type="GO" id="GO:0031317">
    <property type="term" value="C:tripartite ATP-independent periplasmic transporter complex"/>
    <property type="evidence" value="ECO:0007669"/>
    <property type="project" value="InterPro"/>
</dbReference>
<dbReference type="CDD" id="cd13604">
    <property type="entry name" value="PBP2_TRAP_ketoacid_lactate_like"/>
    <property type="match status" value="1"/>
</dbReference>
<dbReference type="PANTHER" id="PTHR33376">
    <property type="match status" value="1"/>
</dbReference>
<evidence type="ECO:0000256" key="1">
    <source>
        <dbReference type="ARBA" id="ARBA00022729"/>
    </source>
</evidence>
<dbReference type="PIRSF" id="PIRSF039026">
    <property type="entry name" value="SiaP"/>
    <property type="match status" value="1"/>
</dbReference>
<reference evidence="2" key="1">
    <citation type="submission" date="2018-05" db="EMBL/GenBank/DDBJ databases">
        <authorList>
            <person name="Lanie J.A."/>
            <person name="Ng W.-L."/>
            <person name="Kazmierczak K.M."/>
            <person name="Andrzejewski T.M."/>
            <person name="Davidsen T.M."/>
            <person name="Wayne K.J."/>
            <person name="Tettelin H."/>
            <person name="Glass J.I."/>
            <person name="Rusch D."/>
            <person name="Podicherti R."/>
            <person name="Tsui H.-C.T."/>
            <person name="Winkler M.E."/>
        </authorList>
    </citation>
    <scope>NUCLEOTIDE SEQUENCE</scope>
</reference>
<dbReference type="Pfam" id="PF03480">
    <property type="entry name" value="DctP"/>
    <property type="match status" value="1"/>
</dbReference>
<evidence type="ECO:0008006" key="3">
    <source>
        <dbReference type="Google" id="ProtNLM"/>
    </source>
</evidence>
<dbReference type="Gene3D" id="3.40.190.10">
    <property type="entry name" value="Periplasmic binding protein-like II"/>
    <property type="match status" value="1"/>
</dbReference>
<dbReference type="InterPro" id="IPR018389">
    <property type="entry name" value="DctP_fam"/>
</dbReference>
<gene>
    <name evidence="2" type="ORF">METZ01_LOCUS36140</name>
</gene>
<dbReference type="Gene3D" id="3.40.190.170">
    <property type="entry name" value="Bacterial extracellular solute-binding protein, family 7"/>
    <property type="match status" value="1"/>
</dbReference>
<name>A0A381QV43_9ZZZZ</name>
<proteinExistence type="predicted"/>
<dbReference type="GO" id="GO:0055085">
    <property type="term" value="P:transmembrane transport"/>
    <property type="evidence" value="ECO:0007669"/>
    <property type="project" value="InterPro"/>
</dbReference>
<protein>
    <recommendedName>
        <fullName evidence="3">C4-dicarboxylate ABC transporter</fullName>
    </recommendedName>
</protein>
<organism evidence="2">
    <name type="scientific">marine metagenome</name>
    <dbReference type="NCBI Taxonomy" id="408172"/>
    <lineage>
        <taxon>unclassified sequences</taxon>
        <taxon>metagenomes</taxon>
        <taxon>ecological metagenomes</taxon>
    </lineage>
</organism>
<dbReference type="InterPro" id="IPR026289">
    <property type="entry name" value="SBP_TakP-like"/>
</dbReference>
<evidence type="ECO:0000313" key="2">
    <source>
        <dbReference type="EMBL" id="SUZ83286.1"/>
    </source>
</evidence>
<dbReference type="AlphaFoldDB" id="A0A381QV43"/>
<keyword evidence="1" id="KW-0732">Signal</keyword>
<dbReference type="PANTHER" id="PTHR33376:SF5">
    <property type="entry name" value="EXTRACYTOPLASMIC SOLUTE RECEPTOR PROTEIN"/>
    <property type="match status" value="1"/>
</dbReference>
<dbReference type="InterPro" id="IPR038404">
    <property type="entry name" value="TRAP_DctP_sf"/>
</dbReference>
<accession>A0A381QV43</accession>
<sequence>MIKKLLSIVAASLVSFVLMVNASFAEPVLLKVPVWFPTTLPALGTSPAWVAKHINAIGGDLTMKTYEPKKLVPPKEMLEAVSKGQVNAGYTTPGYNMGKLGDKGAIFSAVPFGPDAPEFLAWVYYGNGRKLWQKTYDDAGFNVQSIPCGIIAPETSGWFSKEIKKASDLKGLRMRFFGLGARVMEKLGVATSQLPGGEIVPALQKGAIDATEFSMPAIDKRLGINKILKYNYFPGWHQPATLFDLIVNKDTWNNKMSSGQRTIVELACRAVMADALAMGESMQFDTMKENAAAGTVNKYWSVKMLATFKKQWDIVVGEMIAKDPAFKVVWDDLQAFRANYAIWNEWAYLPRPGTKRIKK</sequence>